<sequence>MDSSEYEQLVSRAEQLVLLTSTLSSASKVRDDALSLQISRLSGQLGQIQTHLGLNPVPAAPAPISILDGVRHSSLYLRDGNLVIAAPVLEGAGGTLLFRVHQSMLSMQSPVFASMFTLPPPGTNLDVYDGVPYVHLPDDSRDIESVLKVLYDPFELPHKRLDPKTPIRVRRALAMATKYEMDNLRNRIVTQVEADWPSSLAEWDRLEMEARALQEEHDANDEQKVDGLYLDDRLPEPITAIRLSRDFQIPKILPAAVYHLSRLHVGDDWLQLRQEPNQLQLTRTARWDLAEAEDLKMLLRVRETISDFPLVRPKASNSCTSPSECRRWRDTRHFIWITEKDILQVMRKFIEARPSRSLCKYCWNDAKSVIETDREELWADIVAAIAEFDK</sequence>
<comment type="caution">
    <text evidence="2">The sequence shown here is derived from an EMBL/GenBank/DDBJ whole genome shotgun (WGS) entry which is preliminary data.</text>
</comment>
<evidence type="ECO:0000313" key="3">
    <source>
        <dbReference type="Proteomes" id="UP001221142"/>
    </source>
</evidence>
<dbReference type="EMBL" id="JARKIF010000005">
    <property type="protein sequence ID" value="KAJ7639006.1"/>
    <property type="molecule type" value="Genomic_DNA"/>
</dbReference>
<evidence type="ECO:0000313" key="2">
    <source>
        <dbReference type="EMBL" id="KAJ7639006.1"/>
    </source>
</evidence>
<evidence type="ECO:0000259" key="1">
    <source>
        <dbReference type="PROSITE" id="PS50097"/>
    </source>
</evidence>
<gene>
    <name evidence="2" type="ORF">FB45DRAFT_739896</name>
</gene>
<accession>A0AAD7C553</accession>
<dbReference type="Gene3D" id="3.30.710.10">
    <property type="entry name" value="Potassium Channel Kv1.1, Chain A"/>
    <property type="match status" value="1"/>
</dbReference>
<feature type="domain" description="BTB" evidence="1">
    <location>
        <begin position="78"/>
        <end position="152"/>
    </location>
</feature>
<reference evidence="2" key="1">
    <citation type="submission" date="2023-03" db="EMBL/GenBank/DDBJ databases">
        <title>Massive genome expansion in bonnet fungi (Mycena s.s.) driven by repeated elements and novel gene families across ecological guilds.</title>
        <authorList>
            <consortium name="Lawrence Berkeley National Laboratory"/>
            <person name="Harder C.B."/>
            <person name="Miyauchi S."/>
            <person name="Viragh M."/>
            <person name="Kuo A."/>
            <person name="Thoen E."/>
            <person name="Andreopoulos B."/>
            <person name="Lu D."/>
            <person name="Skrede I."/>
            <person name="Drula E."/>
            <person name="Henrissat B."/>
            <person name="Morin E."/>
            <person name="Kohler A."/>
            <person name="Barry K."/>
            <person name="LaButti K."/>
            <person name="Morin E."/>
            <person name="Salamov A."/>
            <person name="Lipzen A."/>
            <person name="Mereny Z."/>
            <person name="Hegedus B."/>
            <person name="Baldrian P."/>
            <person name="Stursova M."/>
            <person name="Weitz H."/>
            <person name="Taylor A."/>
            <person name="Grigoriev I.V."/>
            <person name="Nagy L.G."/>
            <person name="Martin F."/>
            <person name="Kauserud H."/>
        </authorList>
    </citation>
    <scope>NUCLEOTIDE SEQUENCE</scope>
    <source>
        <strain evidence="2">9284</strain>
    </source>
</reference>
<dbReference type="InterPro" id="IPR000210">
    <property type="entry name" value="BTB/POZ_dom"/>
</dbReference>
<dbReference type="PROSITE" id="PS50097">
    <property type="entry name" value="BTB"/>
    <property type="match status" value="1"/>
</dbReference>
<dbReference type="Proteomes" id="UP001221142">
    <property type="component" value="Unassembled WGS sequence"/>
</dbReference>
<proteinExistence type="predicted"/>
<dbReference type="SUPFAM" id="SSF54695">
    <property type="entry name" value="POZ domain"/>
    <property type="match status" value="1"/>
</dbReference>
<dbReference type="AlphaFoldDB" id="A0AAD7C553"/>
<protein>
    <recommendedName>
        <fullName evidence="1">BTB domain-containing protein</fullName>
    </recommendedName>
</protein>
<keyword evidence="3" id="KW-1185">Reference proteome</keyword>
<dbReference type="InterPro" id="IPR011333">
    <property type="entry name" value="SKP1/BTB/POZ_sf"/>
</dbReference>
<organism evidence="2 3">
    <name type="scientific">Roridomyces roridus</name>
    <dbReference type="NCBI Taxonomy" id="1738132"/>
    <lineage>
        <taxon>Eukaryota</taxon>
        <taxon>Fungi</taxon>
        <taxon>Dikarya</taxon>
        <taxon>Basidiomycota</taxon>
        <taxon>Agaricomycotina</taxon>
        <taxon>Agaricomycetes</taxon>
        <taxon>Agaricomycetidae</taxon>
        <taxon>Agaricales</taxon>
        <taxon>Marasmiineae</taxon>
        <taxon>Mycenaceae</taxon>
        <taxon>Roridomyces</taxon>
    </lineage>
</organism>
<name>A0AAD7C553_9AGAR</name>